<dbReference type="Gene3D" id="3.40.50.300">
    <property type="entry name" value="P-loop containing nucleotide triphosphate hydrolases"/>
    <property type="match status" value="1"/>
</dbReference>
<feature type="region of interest" description="Disordered" evidence="2">
    <location>
        <begin position="587"/>
        <end position="661"/>
    </location>
</feature>
<dbReference type="PANTHER" id="PTHR23117">
    <property type="entry name" value="GUANYLATE KINASE-RELATED"/>
    <property type="match status" value="1"/>
</dbReference>
<evidence type="ECO:0000313" key="5">
    <source>
        <dbReference type="Proteomes" id="UP001497482"/>
    </source>
</evidence>
<evidence type="ECO:0000256" key="1">
    <source>
        <dbReference type="ARBA" id="ARBA00022679"/>
    </source>
</evidence>
<evidence type="ECO:0000256" key="2">
    <source>
        <dbReference type="SAM" id="MobiDB-lite"/>
    </source>
</evidence>
<dbReference type="PANTHER" id="PTHR23117:SF18">
    <property type="entry name" value="LEUCINE-RICH REPEAT AND GUANYLATE KINASE DOMAIN-CONTAINING PROTEIN"/>
    <property type="match status" value="1"/>
</dbReference>
<feature type="region of interest" description="Disordered" evidence="2">
    <location>
        <begin position="517"/>
        <end position="574"/>
    </location>
</feature>
<dbReference type="EMBL" id="OZ035823">
    <property type="protein sequence ID" value="CAL1569000.1"/>
    <property type="molecule type" value="Genomic_DNA"/>
</dbReference>
<dbReference type="InterPro" id="IPR032675">
    <property type="entry name" value="LRR_dom_sf"/>
</dbReference>
<dbReference type="InterPro" id="IPR008145">
    <property type="entry name" value="GK/Ca_channel_bsu"/>
</dbReference>
<keyword evidence="5" id="KW-1185">Reference proteome</keyword>
<dbReference type="FunFam" id="3.40.50.300:FF:000828">
    <property type="entry name" value="leucine-rich repeat and guanylate kinase domain-containing protein-like"/>
    <property type="match status" value="1"/>
</dbReference>
<dbReference type="Pfam" id="PF13516">
    <property type="entry name" value="LRR_6"/>
    <property type="match status" value="1"/>
</dbReference>
<dbReference type="PROSITE" id="PS51450">
    <property type="entry name" value="LRR"/>
    <property type="match status" value="6"/>
</dbReference>
<feature type="compositionally biased region" description="Polar residues" evidence="2">
    <location>
        <begin position="600"/>
        <end position="612"/>
    </location>
</feature>
<dbReference type="InterPro" id="IPR027417">
    <property type="entry name" value="P-loop_NTPase"/>
</dbReference>
<reference evidence="4 5" key="1">
    <citation type="submission" date="2024-04" db="EMBL/GenBank/DDBJ databases">
        <authorList>
            <person name="Waldvogel A.-M."/>
            <person name="Schoenle A."/>
        </authorList>
    </citation>
    <scope>NUCLEOTIDE SEQUENCE [LARGE SCALE GENOMIC DNA]</scope>
</reference>
<dbReference type="Pfam" id="PF00625">
    <property type="entry name" value="Guanylate_kin"/>
    <property type="match status" value="1"/>
</dbReference>
<proteinExistence type="predicted"/>
<dbReference type="CDD" id="cd00071">
    <property type="entry name" value="GMPK"/>
    <property type="match status" value="1"/>
</dbReference>
<dbReference type="SUPFAM" id="SSF52058">
    <property type="entry name" value="L domain-like"/>
    <property type="match status" value="1"/>
</dbReference>
<dbReference type="Proteomes" id="UP001497482">
    <property type="component" value="Chromosome 1"/>
</dbReference>
<dbReference type="Gene3D" id="3.80.10.10">
    <property type="entry name" value="Ribonuclease Inhibitor"/>
    <property type="match status" value="1"/>
</dbReference>
<protein>
    <recommendedName>
        <fullName evidence="3">Guanylate kinase-like domain-containing protein</fullName>
    </recommendedName>
</protein>
<keyword evidence="1" id="KW-0808">Transferase</keyword>
<dbReference type="PROSITE" id="PS50052">
    <property type="entry name" value="GUANYLATE_KINASE_2"/>
    <property type="match status" value="1"/>
</dbReference>
<dbReference type="AlphaFoldDB" id="A0AAV2IVF1"/>
<dbReference type="SUPFAM" id="SSF52540">
    <property type="entry name" value="P-loop containing nucleoside triphosphate hydrolases"/>
    <property type="match status" value="1"/>
</dbReference>
<gene>
    <name evidence="4" type="ORF">KC01_LOCUS1514</name>
</gene>
<feature type="region of interest" description="Disordered" evidence="2">
    <location>
        <begin position="462"/>
        <end position="487"/>
    </location>
</feature>
<feature type="domain" description="Guanylate kinase-like" evidence="3">
    <location>
        <begin position="269"/>
        <end position="452"/>
    </location>
</feature>
<evidence type="ECO:0000313" key="4">
    <source>
        <dbReference type="EMBL" id="CAL1569000.1"/>
    </source>
</evidence>
<organism evidence="4 5">
    <name type="scientific">Knipowitschia caucasica</name>
    <name type="common">Caucasian dwarf goby</name>
    <name type="synonym">Pomatoschistus caucasicus</name>
    <dbReference type="NCBI Taxonomy" id="637954"/>
    <lineage>
        <taxon>Eukaryota</taxon>
        <taxon>Metazoa</taxon>
        <taxon>Chordata</taxon>
        <taxon>Craniata</taxon>
        <taxon>Vertebrata</taxon>
        <taxon>Euteleostomi</taxon>
        <taxon>Actinopterygii</taxon>
        <taxon>Neopterygii</taxon>
        <taxon>Teleostei</taxon>
        <taxon>Neoteleostei</taxon>
        <taxon>Acanthomorphata</taxon>
        <taxon>Gobiaria</taxon>
        <taxon>Gobiiformes</taxon>
        <taxon>Gobioidei</taxon>
        <taxon>Gobiidae</taxon>
        <taxon>Gobiinae</taxon>
        <taxon>Knipowitschia</taxon>
    </lineage>
</organism>
<accession>A0AAV2IVF1</accession>
<dbReference type="InterPro" id="IPR001611">
    <property type="entry name" value="Leu-rich_rpt"/>
</dbReference>
<dbReference type="GO" id="GO:0005829">
    <property type="term" value="C:cytosol"/>
    <property type="evidence" value="ECO:0007669"/>
    <property type="project" value="TreeGrafter"/>
</dbReference>
<name>A0AAV2IVF1_KNICA</name>
<dbReference type="SMART" id="SM00072">
    <property type="entry name" value="GuKc"/>
    <property type="match status" value="1"/>
</dbReference>
<feature type="compositionally biased region" description="Polar residues" evidence="2">
    <location>
        <begin position="544"/>
        <end position="566"/>
    </location>
</feature>
<evidence type="ECO:0000259" key="3">
    <source>
        <dbReference type="PROSITE" id="PS50052"/>
    </source>
</evidence>
<dbReference type="SMART" id="SM00365">
    <property type="entry name" value="LRR_SD22"/>
    <property type="match status" value="5"/>
</dbReference>
<feature type="compositionally biased region" description="Basic and acidic residues" evidence="2">
    <location>
        <begin position="644"/>
        <end position="661"/>
    </location>
</feature>
<dbReference type="GO" id="GO:0004385">
    <property type="term" value="F:GMP kinase activity"/>
    <property type="evidence" value="ECO:0007669"/>
    <property type="project" value="TreeGrafter"/>
</dbReference>
<dbReference type="InterPro" id="IPR008144">
    <property type="entry name" value="Guanylate_kin-like_dom"/>
</dbReference>
<sequence length="661" mass="74068">MCVFQNTFFQRNSALTAEALSGCASQSGYWLSSSGLQHQHHHMPLQNRNLTDVSILCKYIHLRKLELQNNKIKDLSCVSHMPSLAILDASHNEISEFFGFQALKNLKEVDFSYNRMAKMRDLSDFLSLSKLNLNNNNFSEICGLESCYKLTQLSLANNKISKISSLDSAPLIHLNLKGNKLTKVEGLENQRCLRELDLSHNQISSLFGLQHLHVLCLLNMNKNMVSAVNLYEPPLEVLAARDHMIQLLYQMMQPQLLSQSTLPGVDNPYPMLVLTGPQCCGKREMAHRLCQELSEYFGYGISHTSRSAYFGEEDGVDYHFVSEENFENMILMGKFIQTVTYAGHRYGLTRDAVEEVAREGLACCVHMELEGVFSLKETHFEPRYILVIPTQVDKYIGHLKKRNLYSPEEIDLAVSRIETYANINRVQPGFFDNVIASDDWEEAYHTLTQVVNGYLVVEEPGTEETTQQTDVDPEQPSEEMVQGSHSASHLALDPKLLSYRHYYSQIQFALNPRKTPAELKSSKRRERLVREAITGRSPAIYSNHYRSSTETGASSQQTRMHLSGENSSDDSCASSVLSVSSSAAVLSAPEPLDGSAQGPALQTSKEPSSSPEATHPGERRPGSNIKTILPPIPPGRRTPLTPSPDHRDAEIDDSREGQLST</sequence>